<dbReference type="GO" id="GO:0006465">
    <property type="term" value="P:signal peptide processing"/>
    <property type="evidence" value="ECO:0007669"/>
    <property type="project" value="InterPro"/>
</dbReference>
<proteinExistence type="inferred from homology"/>
<evidence type="ECO:0000256" key="6">
    <source>
        <dbReference type="ARBA" id="ARBA00022801"/>
    </source>
</evidence>
<evidence type="ECO:0000256" key="3">
    <source>
        <dbReference type="ARBA" id="ARBA00009370"/>
    </source>
</evidence>
<keyword evidence="5 8" id="KW-0645">Protease</keyword>
<evidence type="ECO:0000256" key="2">
    <source>
        <dbReference type="ARBA" id="ARBA00004401"/>
    </source>
</evidence>
<dbReference type="Proteomes" id="UP000181884">
    <property type="component" value="Unassembled WGS sequence"/>
</dbReference>
<gene>
    <name evidence="11" type="ORF">RU97_GL001030</name>
</gene>
<keyword evidence="12" id="KW-1185">Reference proteome</keyword>
<comment type="similarity">
    <text evidence="3 9">Belongs to the peptidase S26 family.</text>
</comment>
<reference evidence="11 12" key="1">
    <citation type="submission" date="2014-12" db="EMBL/GenBank/DDBJ databases">
        <title>Draft genome sequences of 29 type strains of Enterococci.</title>
        <authorList>
            <person name="Zhong Z."/>
            <person name="Sun Z."/>
            <person name="Liu W."/>
            <person name="Zhang W."/>
            <person name="Zhang H."/>
        </authorList>
    </citation>
    <scope>NUCLEOTIDE SEQUENCE [LARGE SCALE GENOMIC DNA]</scope>
    <source>
        <strain evidence="11 12">DSM 17029</strain>
    </source>
</reference>
<accession>A0A1L8RI67</accession>
<dbReference type="CDD" id="cd06530">
    <property type="entry name" value="S26_SPase_I"/>
    <property type="match status" value="1"/>
</dbReference>
<dbReference type="NCBIfam" id="TIGR02227">
    <property type="entry name" value="sigpep_I_bact"/>
    <property type="match status" value="1"/>
</dbReference>
<comment type="catalytic activity">
    <reaction evidence="1 8">
        <text>Cleavage of hydrophobic, N-terminal signal or leader sequences from secreted and periplasmic proteins.</text>
        <dbReference type="EC" id="3.4.21.89"/>
    </reaction>
</comment>
<feature type="active site" evidence="7">
    <location>
        <position position="22"/>
    </location>
</feature>
<feature type="domain" description="Peptidase S26" evidence="10">
    <location>
        <begin position="5"/>
        <end position="145"/>
    </location>
</feature>
<evidence type="ECO:0000256" key="7">
    <source>
        <dbReference type="PIRSR" id="PIRSR600223-1"/>
    </source>
</evidence>
<evidence type="ECO:0000259" key="10">
    <source>
        <dbReference type="Pfam" id="PF10502"/>
    </source>
</evidence>
<sequence>MIVGLVFLTQRVLNLSAIEGSSMAPTLVTQERVVGLRQQKVKRFDIVIFDAPDEKGKQYVKRVIGLPGETVHYQEGQLMIDGQKVVEPYLASTSMEEAGASIDHYQVPEDAYFVMGDNREVSKDSRMFGAISRESIIGQVSYIYWPPNKISAVKSYEMKASHDESLVIQ</sequence>
<dbReference type="PANTHER" id="PTHR43390">
    <property type="entry name" value="SIGNAL PEPTIDASE I"/>
    <property type="match status" value="1"/>
</dbReference>
<evidence type="ECO:0000256" key="8">
    <source>
        <dbReference type="RuleBase" id="RU003993"/>
    </source>
</evidence>
<dbReference type="PROSITE" id="PS00760">
    <property type="entry name" value="SPASE_I_2"/>
    <property type="match status" value="1"/>
</dbReference>
<comment type="caution">
    <text evidence="11">The sequence shown here is derived from an EMBL/GenBank/DDBJ whole genome shotgun (WGS) entry which is preliminary data.</text>
</comment>
<comment type="subcellular location">
    <subcellularLocation>
        <location evidence="2">Cell membrane</location>
        <topology evidence="2">Single-pass type II membrane protein</topology>
    </subcellularLocation>
    <subcellularLocation>
        <location evidence="9">Membrane</location>
        <topology evidence="9">Single-pass type II membrane protein</topology>
    </subcellularLocation>
</comment>
<dbReference type="GO" id="GO:0004252">
    <property type="term" value="F:serine-type endopeptidase activity"/>
    <property type="evidence" value="ECO:0007669"/>
    <property type="project" value="InterPro"/>
</dbReference>
<dbReference type="PROSITE" id="PS00501">
    <property type="entry name" value="SPASE_I_1"/>
    <property type="match status" value="1"/>
</dbReference>
<dbReference type="InterPro" id="IPR019756">
    <property type="entry name" value="Pept_S26A_signal_pept_1_Ser-AS"/>
</dbReference>
<dbReference type="GO" id="GO:0009003">
    <property type="term" value="F:signal peptidase activity"/>
    <property type="evidence" value="ECO:0007669"/>
    <property type="project" value="UniProtKB-EC"/>
</dbReference>
<dbReference type="STRING" id="214095.RU97_GL001030"/>
<dbReference type="EC" id="3.4.21.89" evidence="4 8"/>
<dbReference type="AlphaFoldDB" id="A0A1L8RI67"/>
<name>A0A1L8RI67_9ENTE</name>
<dbReference type="EMBL" id="JXKH01000002">
    <property type="protein sequence ID" value="OJG19459.1"/>
    <property type="molecule type" value="Genomic_DNA"/>
</dbReference>
<evidence type="ECO:0000256" key="9">
    <source>
        <dbReference type="RuleBase" id="RU362042"/>
    </source>
</evidence>
<evidence type="ECO:0000256" key="4">
    <source>
        <dbReference type="ARBA" id="ARBA00013208"/>
    </source>
</evidence>
<feature type="active site" evidence="7">
    <location>
        <position position="61"/>
    </location>
</feature>
<dbReference type="InterPro" id="IPR019757">
    <property type="entry name" value="Pept_S26A_signal_pept_1_Lys-AS"/>
</dbReference>
<dbReference type="GO" id="GO:0005886">
    <property type="term" value="C:plasma membrane"/>
    <property type="evidence" value="ECO:0007669"/>
    <property type="project" value="UniProtKB-SubCell"/>
</dbReference>
<dbReference type="Gene3D" id="2.10.109.10">
    <property type="entry name" value="Umud Fragment, subunit A"/>
    <property type="match status" value="1"/>
</dbReference>
<dbReference type="Pfam" id="PF10502">
    <property type="entry name" value="Peptidase_S26"/>
    <property type="match status" value="1"/>
</dbReference>
<dbReference type="InterPro" id="IPR036286">
    <property type="entry name" value="LexA/Signal_pep-like_sf"/>
</dbReference>
<dbReference type="PROSITE" id="PS00761">
    <property type="entry name" value="SPASE_I_3"/>
    <property type="match status" value="1"/>
</dbReference>
<protein>
    <recommendedName>
        <fullName evidence="4 8">Signal peptidase I</fullName>
        <ecNumber evidence="4 8">3.4.21.89</ecNumber>
    </recommendedName>
</protein>
<evidence type="ECO:0000313" key="11">
    <source>
        <dbReference type="EMBL" id="OJG19459.1"/>
    </source>
</evidence>
<dbReference type="SUPFAM" id="SSF51306">
    <property type="entry name" value="LexA/Signal peptidase"/>
    <property type="match status" value="1"/>
</dbReference>
<dbReference type="InterPro" id="IPR019758">
    <property type="entry name" value="Pept_S26A_signal_pept_1_CS"/>
</dbReference>
<dbReference type="PANTHER" id="PTHR43390:SF1">
    <property type="entry name" value="CHLOROPLAST PROCESSING PEPTIDASE"/>
    <property type="match status" value="1"/>
</dbReference>
<dbReference type="InterPro" id="IPR019533">
    <property type="entry name" value="Peptidase_S26"/>
</dbReference>
<evidence type="ECO:0000313" key="12">
    <source>
        <dbReference type="Proteomes" id="UP000181884"/>
    </source>
</evidence>
<dbReference type="PRINTS" id="PR00727">
    <property type="entry name" value="LEADERPTASE"/>
</dbReference>
<keyword evidence="6 8" id="KW-0378">Hydrolase</keyword>
<dbReference type="InterPro" id="IPR000223">
    <property type="entry name" value="Pept_S26A_signal_pept_1"/>
</dbReference>
<organism evidence="11 12">
    <name type="scientific">Enterococcus canis</name>
    <dbReference type="NCBI Taxonomy" id="214095"/>
    <lineage>
        <taxon>Bacteria</taxon>
        <taxon>Bacillati</taxon>
        <taxon>Bacillota</taxon>
        <taxon>Bacilli</taxon>
        <taxon>Lactobacillales</taxon>
        <taxon>Enterococcaceae</taxon>
        <taxon>Enterococcus</taxon>
    </lineage>
</organism>
<evidence type="ECO:0000256" key="5">
    <source>
        <dbReference type="ARBA" id="ARBA00022670"/>
    </source>
</evidence>
<evidence type="ECO:0000256" key="1">
    <source>
        <dbReference type="ARBA" id="ARBA00000677"/>
    </source>
</evidence>